<reference evidence="2 3" key="1">
    <citation type="submission" date="2018-10" db="EMBL/GenBank/DDBJ databases">
        <title>A high-quality apple genome assembly.</title>
        <authorList>
            <person name="Hu J."/>
        </authorList>
    </citation>
    <scope>NUCLEOTIDE SEQUENCE [LARGE SCALE GENOMIC DNA]</scope>
    <source>
        <strain evidence="3">cv. HFTH1</strain>
        <tissue evidence="2">Young leaf</tissue>
    </source>
</reference>
<gene>
    <name evidence="2" type="ORF">DVH24_020515</name>
</gene>
<name>A0A498JCR1_MALDO</name>
<comment type="caution">
    <text evidence="2">The sequence shown here is derived from an EMBL/GenBank/DDBJ whole genome shotgun (WGS) entry which is preliminary data.</text>
</comment>
<evidence type="ECO:0000313" key="3">
    <source>
        <dbReference type="Proteomes" id="UP000290289"/>
    </source>
</evidence>
<evidence type="ECO:0000256" key="1">
    <source>
        <dbReference type="SAM" id="SignalP"/>
    </source>
</evidence>
<dbReference type="Proteomes" id="UP000290289">
    <property type="component" value="Chromosome 8"/>
</dbReference>
<keyword evidence="1" id="KW-0732">Signal</keyword>
<feature type="chain" id="PRO_5019859876" description="SCP domain-containing protein" evidence="1">
    <location>
        <begin position="23"/>
        <end position="276"/>
    </location>
</feature>
<evidence type="ECO:0008006" key="4">
    <source>
        <dbReference type="Google" id="ProtNLM"/>
    </source>
</evidence>
<dbReference type="AlphaFoldDB" id="A0A498JCR1"/>
<organism evidence="2 3">
    <name type="scientific">Malus domestica</name>
    <name type="common">Apple</name>
    <name type="synonym">Pyrus malus</name>
    <dbReference type="NCBI Taxonomy" id="3750"/>
    <lineage>
        <taxon>Eukaryota</taxon>
        <taxon>Viridiplantae</taxon>
        <taxon>Streptophyta</taxon>
        <taxon>Embryophyta</taxon>
        <taxon>Tracheophyta</taxon>
        <taxon>Spermatophyta</taxon>
        <taxon>Magnoliopsida</taxon>
        <taxon>eudicotyledons</taxon>
        <taxon>Gunneridae</taxon>
        <taxon>Pentapetalae</taxon>
        <taxon>rosids</taxon>
        <taxon>fabids</taxon>
        <taxon>Rosales</taxon>
        <taxon>Rosaceae</taxon>
        <taxon>Amygdaloideae</taxon>
        <taxon>Maleae</taxon>
        <taxon>Malus</taxon>
    </lineage>
</organism>
<dbReference type="PANTHER" id="PTHR34537">
    <property type="entry name" value="OS08G0459300 PROTEIN"/>
    <property type="match status" value="1"/>
</dbReference>
<dbReference type="PANTHER" id="PTHR34537:SF1">
    <property type="entry name" value="OS08G0459300 PROTEIN"/>
    <property type="match status" value="1"/>
</dbReference>
<dbReference type="EMBL" id="RDQH01000334">
    <property type="protein sequence ID" value="RXH91492.1"/>
    <property type="molecule type" value="Genomic_DNA"/>
</dbReference>
<accession>A0A498JCR1</accession>
<feature type="signal peptide" evidence="1">
    <location>
        <begin position="1"/>
        <end position="22"/>
    </location>
</feature>
<sequence length="276" mass="29496">MAANSTWFLFLVASVLIVSASAGTQIKVTNNPADKLVDIINSNRTAHKASSLYDNQGLACIALQYIKAFQGDCDAVGGSDAKKPPDSAFAETFAPNCGVQTSTLAPITGRLIGCQSKYVHADEAFSKILIENSKALDILYDKNHTEVGAAASGSDGGAPYFWCVLFSSGKTNSTFVTEGGEAKITRPGCFSGANDDCSESNHPASGADDWSRSSRLWPFFTTALIAMSYAFGLLPVPNGRFTLQNQSQNHENYRYTTRRTANSVNPIRIKPGKASV</sequence>
<keyword evidence="3" id="KW-1185">Reference proteome</keyword>
<proteinExistence type="predicted"/>
<evidence type="ECO:0000313" key="2">
    <source>
        <dbReference type="EMBL" id="RXH91492.1"/>
    </source>
</evidence>
<protein>
    <recommendedName>
        <fullName evidence="4">SCP domain-containing protein</fullName>
    </recommendedName>
</protein>